<dbReference type="EMBL" id="CP001918">
    <property type="protein sequence ID" value="ADF61688.1"/>
    <property type="molecule type" value="Genomic_DNA"/>
</dbReference>
<dbReference type="AlphaFoldDB" id="A0A0H3CM99"/>
<keyword evidence="2" id="KW-0808">Transferase</keyword>
<dbReference type="eggNOG" id="COG0456">
    <property type="taxonomic scope" value="Bacteria"/>
</dbReference>
<proteinExistence type="predicted"/>
<keyword evidence="3" id="KW-1185">Reference proteome</keyword>
<dbReference type="OrthoDB" id="6864670at2"/>
<evidence type="ECO:0000313" key="3">
    <source>
        <dbReference type="Proteomes" id="UP000002363"/>
    </source>
</evidence>
<dbReference type="KEGG" id="enc:ECL_02140"/>
<sequence>MTLLIRQATSADSVLLSELGYRIYPAHFKHLWKSELELNDFLKSEYSVAAIEQSLRDSGTSWYVADLDQPIGFMKLTWEATISDTDISGVLLNKLYLDPTKTSNHYGQSMFSSVIELTRSHGKKFLWLEVLEQNERARRFYEKQGMRFIKDTVFETASQRSVLKIMGMEL</sequence>
<name>A0A0H3CM99_ENTCC</name>
<dbReference type="PROSITE" id="PS51186">
    <property type="entry name" value="GNAT"/>
    <property type="match status" value="1"/>
</dbReference>
<dbReference type="Proteomes" id="UP000002363">
    <property type="component" value="Chromosome"/>
</dbReference>
<dbReference type="RefSeq" id="WP_013096749.1">
    <property type="nucleotide sequence ID" value="NC_014121.1"/>
</dbReference>
<feature type="domain" description="N-acetyltransferase" evidence="1">
    <location>
        <begin position="3"/>
        <end position="169"/>
    </location>
</feature>
<dbReference type="HOGENOM" id="CLU_013985_18_0_6"/>
<gene>
    <name evidence="2" type="ordered locus">ECL_02140</name>
</gene>
<dbReference type="EnsemblBacteria" id="ADF61688">
    <property type="protein sequence ID" value="ADF61688"/>
    <property type="gene ID" value="ECL_02140"/>
</dbReference>
<reference evidence="2 3" key="1">
    <citation type="journal article" date="2010" name="J. Bacteriol.">
        <title>Complete genome sequence of Enterobacter cloacae subsp. cloacae type strain ATCC 13047.</title>
        <authorList>
            <person name="Ren Y."/>
            <person name="Ren Y."/>
            <person name="Zhou Z."/>
            <person name="Guo X."/>
            <person name="Li Y."/>
            <person name="Feng L."/>
            <person name="Wang L."/>
        </authorList>
    </citation>
    <scope>NUCLEOTIDE SEQUENCE [LARGE SCALE GENOMIC DNA]</scope>
    <source>
        <strain evidence="3">ATCC 13047 / DSM 30054 / NBRC 13535 / NCTC 10005 / WDCM 00083 / NCDC 279-56</strain>
    </source>
</reference>
<accession>A0A0H3CM99</accession>
<dbReference type="Pfam" id="PF00583">
    <property type="entry name" value="Acetyltransf_1"/>
    <property type="match status" value="1"/>
</dbReference>
<dbReference type="Gene3D" id="3.40.630.30">
    <property type="match status" value="1"/>
</dbReference>
<dbReference type="InterPro" id="IPR000182">
    <property type="entry name" value="GNAT_dom"/>
</dbReference>
<protein>
    <submittedName>
        <fullName evidence="2">Acetyltransferase, GNAT family</fullName>
    </submittedName>
</protein>
<dbReference type="GO" id="GO:0016747">
    <property type="term" value="F:acyltransferase activity, transferring groups other than amino-acyl groups"/>
    <property type="evidence" value="ECO:0007669"/>
    <property type="project" value="InterPro"/>
</dbReference>
<evidence type="ECO:0000259" key="1">
    <source>
        <dbReference type="PROSITE" id="PS51186"/>
    </source>
</evidence>
<evidence type="ECO:0000313" key="2">
    <source>
        <dbReference type="EMBL" id="ADF61688.1"/>
    </source>
</evidence>
<dbReference type="InterPro" id="IPR016181">
    <property type="entry name" value="Acyl_CoA_acyltransferase"/>
</dbReference>
<organism evidence="2 3">
    <name type="scientific">Enterobacter cloacae subsp. cloacae (strain ATCC 13047 / DSM 30054 / NBRC 13535 / NCTC 10005 / WDCM 00083 / NCDC 279-56)</name>
    <dbReference type="NCBI Taxonomy" id="716541"/>
    <lineage>
        <taxon>Bacteria</taxon>
        <taxon>Pseudomonadati</taxon>
        <taxon>Pseudomonadota</taxon>
        <taxon>Gammaproteobacteria</taxon>
        <taxon>Enterobacterales</taxon>
        <taxon>Enterobacteriaceae</taxon>
        <taxon>Enterobacter</taxon>
        <taxon>Enterobacter cloacae complex</taxon>
    </lineage>
</organism>
<dbReference type="STRING" id="716541.ECL_02140"/>
<dbReference type="SUPFAM" id="SSF55729">
    <property type="entry name" value="Acyl-CoA N-acyltransferases (Nat)"/>
    <property type="match status" value="1"/>
</dbReference>